<reference evidence="1 2" key="1">
    <citation type="journal article" date="2019" name="Microbiol. Resour. Announc.">
        <title>Complete Genome Sequence of Halomonas sulfidaeris Strain Esulfide1 Isolated from a Metal Sulfide Rock at a Depth of 2,200 Meters, Obtained Using Nanopore Sequencing.</title>
        <authorList>
            <person name="Saito M."/>
            <person name="Nishigata A."/>
            <person name="Galipon J."/>
            <person name="Arakawa K."/>
        </authorList>
    </citation>
    <scope>NUCLEOTIDE SEQUENCE [LARGE SCALE GENOMIC DNA]</scope>
    <source>
        <strain evidence="1 2">ATCC BAA-803</strain>
    </source>
</reference>
<evidence type="ECO:0000313" key="2">
    <source>
        <dbReference type="Proteomes" id="UP000320231"/>
    </source>
</evidence>
<proteinExistence type="predicted"/>
<gene>
    <name evidence="1" type="ORF">HSBAA_18410</name>
</gene>
<dbReference type="Proteomes" id="UP000320231">
    <property type="component" value="Chromosome"/>
</dbReference>
<organism evidence="1 2">
    <name type="scientific">Vreelandella sulfidaeris</name>
    <dbReference type="NCBI Taxonomy" id="115553"/>
    <lineage>
        <taxon>Bacteria</taxon>
        <taxon>Pseudomonadati</taxon>
        <taxon>Pseudomonadota</taxon>
        <taxon>Gammaproteobacteria</taxon>
        <taxon>Oceanospirillales</taxon>
        <taxon>Halomonadaceae</taxon>
        <taxon>Vreelandella</taxon>
    </lineage>
</organism>
<accession>A0A455U3U2</accession>
<dbReference type="EMBL" id="AP019514">
    <property type="protein sequence ID" value="BBI60535.1"/>
    <property type="molecule type" value="Genomic_DNA"/>
</dbReference>
<name>A0A455U3U2_9GAMM</name>
<dbReference type="KEGG" id="hsr:HSBAA_18410"/>
<sequence length="111" mass="12889">MRCEEHLRTTLSPVFRSEGYREWFPVATTWIICAELLVDSGLSEKAWSALLSFKDAKHHLLQQERKELELQVRKRTQAAGSEKNKAMLPLRNHFVDLLAKEAPEKGWISQK</sequence>
<evidence type="ECO:0000313" key="1">
    <source>
        <dbReference type="EMBL" id="BBI60535.1"/>
    </source>
</evidence>
<dbReference type="AlphaFoldDB" id="A0A455U3U2"/>
<protein>
    <submittedName>
        <fullName evidence="1">Uncharacterized protein</fullName>
    </submittedName>
</protein>